<gene>
    <name evidence="3" type="ORF">SAMN05443572_1102</name>
</gene>
<dbReference type="GO" id="GO:0008233">
    <property type="term" value="F:peptidase activity"/>
    <property type="evidence" value="ECO:0007669"/>
    <property type="project" value="UniProtKB-KW"/>
</dbReference>
<dbReference type="Gene3D" id="3.90.226.10">
    <property type="entry name" value="2-enoyl-CoA Hydratase, Chain A, domain 1"/>
    <property type="match status" value="1"/>
</dbReference>
<dbReference type="CDD" id="cd07563">
    <property type="entry name" value="Peptidase_S41_IRBP"/>
    <property type="match status" value="1"/>
</dbReference>
<accession>A0ABY1CRG4</accession>
<dbReference type="EMBL" id="FOIB01000010">
    <property type="protein sequence ID" value="SEU34120.1"/>
    <property type="molecule type" value="Genomic_DNA"/>
</dbReference>
<keyword evidence="4" id="KW-1185">Reference proteome</keyword>
<feature type="domain" description="Tail specific protease" evidence="2">
    <location>
        <begin position="265"/>
        <end position="454"/>
    </location>
</feature>
<dbReference type="SUPFAM" id="SSF52096">
    <property type="entry name" value="ClpP/crotonase"/>
    <property type="match status" value="1"/>
</dbReference>
<name>A0ABY1CRG4_MYXFU</name>
<evidence type="ECO:0000256" key="1">
    <source>
        <dbReference type="SAM" id="SignalP"/>
    </source>
</evidence>
<keyword evidence="3" id="KW-0378">Hydrolase</keyword>
<evidence type="ECO:0000259" key="2">
    <source>
        <dbReference type="SMART" id="SM00245"/>
    </source>
</evidence>
<sequence length="489" mass="52600">MGRPRVSPHLVKPTVFLLLVAGLPGCATAPSVVRPTSARPVLLVRDAVTAEAARGVWRSRGYGYVLTVSAKDLTLHHATAAGCYPQPGEDPGALSGFVYVMPDSTPDTLSLSTVPGDTRYLFERLPVLPPECSANTAWTPPRLFELFAATFTEHYAFFAERHVDFSARVSALRPGITDATEARALFGTFQALTTGLGDAHTRLTAEVDGETLGYGEGEARTLEHVDAEGKKAGRASRDAQRAWLTAYRDGILQGVLKGTGHHVANKRIFHGLVGDVGYLNVVTMGGYVDGDDVPLREELRVLDEALDTALQSFQGARAVIVDVSNNRGGHDVISRAIAARFTDTRRLAYTKVPFNSAVPPQPFHVEPASGPRYTGPVYLVTSDITVSAGEIFTLAMRALPNVTHVGTTTRGALSDVLVKPLPNGWSVELSNERYLDPKGQLFEARGIPPQQELEVFPEEDLHNGHARAVLSVVEAATGQRDAVQGGARR</sequence>
<dbReference type="Pfam" id="PF03572">
    <property type="entry name" value="Peptidase_S41"/>
    <property type="match status" value="1"/>
</dbReference>
<comment type="caution">
    <text evidence="3">The sequence shown here is derived from an EMBL/GenBank/DDBJ whole genome shotgun (WGS) entry which is preliminary data.</text>
</comment>
<dbReference type="GO" id="GO:0006508">
    <property type="term" value="P:proteolysis"/>
    <property type="evidence" value="ECO:0007669"/>
    <property type="project" value="UniProtKB-KW"/>
</dbReference>
<keyword evidence="3" id="KW-0645">Protease</keyword>
<organism evidence="3 4">
    <name type="scientific">Myxococcus fulvus</name>
    <dbReference type="NCBI Taxonomy" id="33"/>
    <lineage>
        <taxon>Bacteria</taxon>
        <taxon>Pseudomonadati</taxon>
        <taxon>Myxococcota</taxon>
        <taxon>Myxococcia</taxon>
        <taxon>Myxococcales</taxon>
        <taxon>Cystobacterineae</taxon>
        <taxon>Myxococcaceae</taxon>
        <taxon>Myxococcus</taxon>
    </lineage>
</organism>
<dbReference type="Gene3D" id="3.30.750.44">
    <property type="match status" value="1"/>
</dbReference>
<dbReference type="Proteomes" id="UP000183760">
    <property type="component" value="Unassembled WGS sequence"/>
</dbReference>
<evidence type="ECO:0000313" key="4">
    <source>
        <dbReference type="Proteomes" id="UP000183760"/>
    </source>
</evidence>
<protein>
    <submittedName>
        <fullName evidence="3">Carboxyl-terminal processing protease</fullName>
    </submittedName>
</protein>
<dbReference type="InterPro" id="IPR005151">
    <property type="entry name" value="Tail-specific_protease"/>
</dbReference>
<dbReference type="PANTHER" id="PTHR11261">
    <property type="entry name" value="INTERPHOTORECEPTOR RETINOID-BINDING PROTEIN"/>
    <property type="match status" value="1"/>
</dbReference>
<dbReference type="InterPro" id="IPR029045">
    <property type="entry name" value="ClpP/crotonase-like_dom_sf"/>
</dbReference>
<evidence type="ECO:0000313" key="3">
    <source>
        <dbReference type="EMBL" id="SEU34120.1"/>
    </source>
</evidence>
<dbReference type="PANTHER" id="PTHR11261:SF3">
    <property type="entry name" value="RETINOL-BINDING PROTEIN 3"/>
    <property type="match status" value="1"/>
</dbReference>
<feature type="signal peptide" evidence="1">
    <location>
        <begin position="1"/>
        <end position="29"/>
    </location>
</feature>
<proteinExistence type="predicted"/>
<reference evidence="3 4" key="1">
    <citation type="submission" date="2016-10" db="EMBL/GenBank/DDBJ databases">
        <authorList>
            <person name="Varghese N."/>
            <person name="Submissions S."/>
        </authorList>
    </citation>
    <scope>NUCLEOTIDE SEQUENCE [LARGE SCALE GENOMIC DNA]</scope>
    <source>
        <strain evidence="3 4">DSM 16525</strain>
    </source>
</reference>
<dbReference type="SMART" id="SM00245">
    <property type="entry name" value="TSPc"/>
    <property type="match status" value="1"/>
</dbReference>
<feature type="chain" id="PRO_5045699310" evidence="1">
    <location>
        <begin position="30"/>
        <end position="489"/>
    </location>
</feature>
<keyword evidence="1" id="KW-0732">Signal</keyword>